<dbReference type="InterPro" id="IPR004796">
    <property type="entry name" value="PTS_IIC_cello"/>
</dbReference>
<feature type="transmembrane region" description="Helical" evidence="9">
    <location>
        <begin position="32"/>
        <end position="53"/>
    </location>
</feature>
<dbReference type="PANTHER" id="PTHR33989:SF11">
    <property type="entry name" value="LICHENAN PERMEASE IIC COMPONENT"/>
    <property type="match status" value="1"/>
</dbReference>
<sequence>MSSFANFLDKKLSTPMAKLAEQRHLRAVRDGIIATLPLIIVGSFFLIIANPPLPQSWGIYKTLKANAATIVLPYRMTMYIMTVYACWGIGYSLAKSYKLDGVTGGTLSAAAFLLTLVPKSVGALAPELMEIINGNPDLLKWYQGVPQGFQMPMANMGGGGMFVGIIVSILAVEIFRFTNKSGFKVSMPEQVPPSVARSFEALTPAAIIVLLIGSITYYLQFDWHGFIGKIVTPLVKASDTLPSVWILAILQDFFWSFGIHGASVVGSIARPVWLILLEQNSAAAAAGAPLTAIAAEPFFQWFLYIGGSGCTIGLILALAFGGKSTYGKQIGRAALVPGIFNINEPIVFGAPIVLNPTLIIPFITVPLVTGTLAWFATTLGLVNRVQLIAPWTLPGPIGAYLATGGDWRAAVLNVICILISIALYYPFVRIYDKKLLAEEKGETLEVESRSANL</sequence>
<keyword evidence="3 8" id="KW-1003">Cell membrane</keyword>
<dbReference type="PANTHER" id="PTHR33989">
    <property type="match status" value="1"/>
</dbReference>
<feature type="domain" description="PTS EIIC type-3" evidence="10">
    <location>
        <begin position="8"/>
        <end position="427"/>
    </location>
</feature>
<keyword evidence="5 9" id="KW-0812">Transmembrane</keyword>
<dbReference type="InterPro" id="IPR051088">
    <property type="entry name" value="PTS_Sugar-EIIC/EIIB"/>
</dbReference>
<dbReference type="NCBIfam" id="TIGR00410">
    <property type="entry name" value="lacE"/>
    <property type="match status" value="1"/>
</dbReference>
<dbReference type="GO" id="GO:0005886">
    <property type="term" value="C:plasma membrane"/>
    <property type="evidence" value="ECO:0007669"/>
    <property type="project" value="UniProtKB-SubCell"/>
</dbReference>
<evidence type="ECO:0000256" key="2">
    <source>
        <dbReference type="ARBA" id="ARBA00022448"/>
    </source>
</evidence>
<gene>
    <name evidence="11" type="ORF">NE398_09805</name>
</gene>
<organism evidence="11 12">
    <name type="scientific">Clostridium tertium</name>
    <dbReference type="NCBI Taxonomy" id="1559"/>
    <lineage>
        <taxon>Bacteria</taxon>
        <taxon>Bacillati</taxon>
        <taxon>Bacillota</taxon>
        <taxon>Clostridia</taxon>
        <taxon>Eubacteriales</taxon>
        <taxon>Clostridiaceae</taxon>
        <taxon>Clostridium</taxon>
    </lineage>
</organism>
<dbReference type="GO" id="GO:0009401">
    <property type="term" value="P:phosphoenolpyruvate-dependent sugar phosphotransferase system"/>
    <property type="evidence" value="ECO:0007669"/>
    <property type="project" value="InterPro"/>
</dbReference>
<feature type="transmembrane region" description="Helical" evidence="9">
    <location>
        <begin position="199"/>
        <end position="219"/>
    </location>
</feature>
<evidence type="ECO:0000256" key="9">
    <source>
        <dbReference type="SAM" id="Phobius"/>
    </source>
</evidence>
<feature type="transmembrane region" description="Helical" evidence="9">
    <location>
        <begin position="301"/>
        <end position="321"/>
    </location>
</feature>
<dbReference type="GeneID" id="93045488"/>
<keyword evidence="12" id="KW-1185">Reference proteome</keyword>
<evidence type="ECO:0000259" key="10">
    <source>
        <dbReference type="PROSITE" id="PS51105"/>
    </source>
</evidence>
<evidence type="ECO:0000256" key="3">
    <source>
        <dbReference type="ARBA" id="ARBA00022475"/>
    </source>
</evidence>
<name>A0A9X4B2N4_9CLOT</name>
<dbReference type="PIRSF" id="PIRSF006351">
    <property type="entry name" value="PTS_EIIC-Cellobiose"/>
    <property type="match status" value="1"/>
</dbReference>
<comment type="subcellular location">
    <subcellularLocation>
        <location evidence="1">Cell membrane</location>
        <topology evidence="1">Multi-pass membrane protein</topology>
    </subcellularLocation>
</comment>
<dbReference type="Proteomes" id="UP001141183">
    <property type="component" value="Unassembled WGS sequence"/>
</dbReference>
<dbReference type="RefSeq" id="WP_008680866.1">
    <property type="nucleotide sequence ID" value="NZ_BAAACM010000025.1"/>
</dbReference>
<keyword evidence="2 8" id="KW-0813">Transport</keyword>
<dbReference type="Pfam" id="PF02378">
    <property type="entry name" value="PTS_EIIC"/>
    <property type="match status" value="1"/>
</dbReference>
<feature type="transmembrane region" description="Helical" evidence="9">
    <location>
        <begin position="409"/>
        <end position="427"/>
    </location>
</feature>
<keyword evidence="7 8" id="KW-0472">Membrane</keyword>
<evidence type="ECO:0000256" key="1">
    <source>
        <dbReference type="ARBA" id="ARBA00004651"/>
    </source>
</evidence>
<evidence type="ECO:0000256" key="6">
    <source>
        <dbReference type="ARBA" id="ARBA00022989"/>
    </source>
</evidence>
<proteinExistence type="predicted"/>
<dbReference type="AlphaFoldDB" id="A0A9X4B2N4"/>
<feature type="transmembrane region" description="Helical" evidence="9">
    <location>
        <begin position="159"/>
        <end position="178"/>
    </location>
</feature>
<dbReference type="GO" id="GO:0008982">
    <property type="term" value="F:protein-N(PI)-phosphohistidine-sugar phosphotransferase activity"/>
    <property type="evidence" value="ECO:0007669"/>
    <property type="project" value="UniProtKB-UniRule"/>
</dbReference>
<keyword evidence="6 9" id="KW-1133">Transmembrane helix</keyword>
<evidence type="ECO:0000256" key="5">
    <source>
        <dbReference type="ARBA" id="ARBA00022692"/>
    </source>
</evidence>
<dbReference type="InterPro" id="IPR004501">
    <property type="entry name" value="PTS_EIIC_3"/>
</dbReference>
<feature type="transmembrane region" description="Helical" evidence="9">
    <location>
        <begin position="99"/>
        <end position="117"/>
    </location>
</feature>
<feature type="transmembrane region" description="Helical" evidence="9">
    <location>
        <begin position="65"/>
        <end position="87"/>
    </location>
</feature>
<reference evidence="11" key="1">
    <citation type="submission" date="2022-05" db="EMBL/GenBank/DDBJ databases">
        <title>Draft genome sequence of Clostridium tertium strain CP3 isolated from Peru.</title>
        <authorList>
            <person name="Hurtado R."/>
            <person name="Lima L."/>
            <person name="Sousa T."/>
            <person name="Jaiswal A.K."/>
            <person name="Tiwari S."/>
            <person name="Maturrano L."/>
            <person name="Brenig B."/>
            <person name="Azevedo V."/>
        </authorList>
    </citation>
    <scope>NUCLEOTIDE SEQUENCE</scope>
    <source>
        <strain evidence="11">CP3</strain>
    </source>
</reference>
<comment type="caution">
    <text evidence="11">The sequence shown here is derived from an EMBL/GenBank/DDBJ whole genome shotgun (WGS) entry which is preliminary data.</text>
</comment>
<evidence type="ECO:0000256" key="4">
    <source>
        <dbReference type="ARBA" id="ARBA00022597"/>
    </source>
</evidence>
<comment type="function">
    <text evidence="8">The phosphoenolpyruvate-dependent sugar phosphotransferase system (PTS), a major carbohydrate active -transport system, catalyzes the phosphorylation of incoming sugar substrates concomitant with their translocation across the cell membrane.</text>
</comment>
<feature type="transmembrane region" description="Helical" evidence="9">
    <location>
        <begin position="272"/>
        <end position="295"/>
    </location>
</feature>
<dbReference type="EMBL" id="JAMRYU010000009">
    <property type="protein sequence ID" value="MDC4240458.1"/>
    <property type="molecule type" value="Genomic_DNA"/>
</dbReference>
<dbReference type="GO" id="GO:1901264">
    <property type="term" value="P:carbohydrate derivative transport"/>
    <property type="evidence" value="ECO:0007669"/>
    <property type="project" value="TreeGrafter"/>
</dbReference>
<dbReference type="InterPro" id="IPR003352">
    <property type="entry name" value="PTS_EIIC"/>
</dbReference>
<evidence type="ECO:0000256" key="8">
    <source>
        <dbReference type="PIRNR" id="PIRNR006351"/>
    </source>
</evidence>
<evidence type="ECO:0000313" key="12">
    <source>
        <dbReference type="Proteomes" id="UP001141183"/>
    </source>
</evidence>
<feature type="transmembrane region" description="Helical" evidence="9">
    <location>
        <begin position="244"/>
        <end position="265"/>
    </location>
</feature>
<keyword evidence="4 8" id="KW-0762">Sugar transport</keyword>
<protein>
    <recommendedName>
        <fullName evidence="8">Permease IIC component</fullName>
    </recommendedName>
</protein>
<feature type="transmembrane region" description="Helical" evidence="9">
    <location>
        <begin position="358"/>
        <end position="375"/>
    </location>
</feature>
<accession>A0A9X4B2N4</accession>
<evidence type="ECO:0000313" key="11">
    <source>
        <dbReference type="EMBL" id="MDC4240458.1"/>
    </source>
</evidence>
<feature type="transmembrane region" description="Helical" evidence="9">
    <location>
        <begin position="333"/>
        <end position="352"/>
    </location>
</feature>
<feature type="transmembrane region" description="Helical" evidence="9">
    <location>
        <begin position="387"/>
        <end position="403"/>
    </location>
</feature>
<evidence type="ECO:0000256" key="7">
    <source>
        <dbReference type="ARBA" id="ARBA00023136"/>
    </source>
</evidence>
<dbReference type="PROSITE" id="PS51105">
    <property type="entry name" value="PTS_EIIC_TYPE_3"/>
    <property type="match status" value="1"/>
</dbReference>